<name>A0A7C3KJ63_9CYAN</name>
<dbReference type="GO" id="GO:0006313">
    <property type="term" value="P:DNA transposition"/>
    <property type="evidence" value="ECO:0007669"/>
    <property type="project" value="InterPro"/>
</dbReference>
<organism evidence="3">
    <name type="scientific">Oscillatoriales cyanobacterium SpSt-418</name>
    <dbReference type="NCBI Taxonomy" id="2282169"/>
    <lineage>
        <taxon>Bacteria</taxon>
        <taxon>Bacillati</taxon>
        <taxon>Cyanobacteriota</taxon>
        <taxon>Cyanophyceae</taxon>
        <taxon>Oscillatoriophycideae</taxon>
        <taxon>Oscillatoriales</taxon>
    </lineage>
</organism>
<feature type="domain" description="Transposase IS200-like" evidence="2">
    <location>
        <begin position="21"/>
        <end position="195"/>
    </location>
</feature>
<dbReference type="Gene3D" id="3.30.70.1290">
    <property type="entry name" value="Transposase IS200-like"/>
    <property type="match status" value="1"/>
</dbReference>
<proteinExistence type="predicted"/>
<dbReference type="PANTHER" id="PTHR36966">
    <property type="entry name" value="REP-ASSOCIATED TYROSINE TRANSPOSASE"/>
    <property type="match status" value="1"/>
</dbReference>
<evidence type="ECO:0000256" key="1">
    <source>
        <dbReference type="SAM" id="MobiDB-lite"/>
    </source>
</evidence>
<dbReference type="GO" id="GO:0004803">
    <property type="term" value="F:transposase activity"/>
    <property type="evidence" value="ECO:0007669"/>
    <property type="project" value="InterPro"/>
</dbReference>
<dbReference type="EMBL" id="DSRU01000321">
    <property type="protein sequence ID" value="HFN00363.1"/>
    <property type="molecule type" value="Genomic_DNA"/>
</dbReference>
<dbReference type="InterPro" id="IPR052715">
    <property type="entry name" value="RAYT_transposase"/>
</dbReference>
<evidence type="ECO:0000313" key="3">
    <source>
        <dbReference type="EMBL" id="HFN00363.1"/>
    </source>
</evidence>
<dbReference type="InterPro" id="IPR002686">
    <property type="entry name" value="Transposase_17"/>
</dbReference>
<sequence>MKYNPEKHHRRSLRLKGYDYSSPGAYFITLCTHQRQCLFGAIEDGVMQTNEFGNVVADTHVWLETQYPHVYWDAWVIMPNHVHGILVLTDIPGRGVVSDGDATRTRTAPTSRNDLAPQNIPPSRTAPTSHNDPPENGTSPKSLGCLMGAFKTISTKQINLLRDTPASSVWQRNYYEHIIRSEASLQRIRHYIDCNPLAWQQDQLHPDNPSKW</sequence>
<feature type="region of interest" description="Disordered" evidence="1">
    <location>
        <begin position="97"/>
        <end position="142"/>
    </location>
</feature>
<dbReference type="PANTHER" id="PTHR36966:SF1">
    <property type="entry name" value="REP-ASSOCIATED TYROSINE TRANSPOSASE"/>
    <property type="match status" value="1"/>
</dbReference>
<dbReference type="InterPro" id="IPR036515">
    <property type="entry name" value="Transposase_17_sf"/>
</dbReference>
<comment type="caution">
    <text evidence="3">The sequence shown here is derived from an EMBL/GenBank/DDBJ whole genome shotgun (WGS) entry which is preliminary data.</text>
</comment>
<dbReference type="SMART" id="SM01321">
    <property type="entry name" value="Y1_Tnp"/>
    <property type="match status" value="1"/>
</dbReference>
<accession>A0A7C3KJ63</accession>
<dbReference type="GO" id="GO:0043565">
    <property type="term" value="F:sequence-specific DNA binding"/>
    <property type="evidence" value="ECO:0007669"/>
    <property type="project" value="TreeGrafter"/>
</dbReference>
<evidence type="ECO:0000259" key="2">
    <source>
        <dbReference type="SMART" id="SM01321"/>
    </source>
</evidence>
<dbReference type="AlphaFoldDB" id="A0A7C3KJ63"/>
<feature type="compositionally biased region" description="Polar residues" evidence="1">
    <location>
        <begin position="121"/>
        <end position="141"/>
    </location>
</feature>
<dbReference type="SUPFAM" id="SSF143422">
    <property type="entry name" value="Transposase IS200-like"/>
    <property type="match status" value="1"/>
</dbReference>
<reference evidence="3" key="1">
    <citation type="journal article" date="2020" name="mSystems">
        <title>Genome- and Community-Level Interaction Insights into Carbon Utilization and Element Cycling Functions of Hydrothermarchaeota in Hydrothermal Sediment.</title>
        <authorList>
            <person name="Zhou Z."/>
            <person name="Liu Y."/>
            <person name="Xu W."/>
            <person name="Pan J."/>
            <person name="Luo Z.H."/>
            <person name="Li M."/>
        </authorList>
    </citation>
    <scope>NUCLEOTIDE SEQUENCE [LARGE SCALE GENOMIC DNA]</scope>
    <source>
        <strain evidence="3">SpSt-418</strain>
    </source>
</reference>
<gene>
    <name evidence="3" type="ORF">ENR64_21970</name>
</gene>
<protein>
    <submittedName>
        <fullName evidence="3">Transposase</fullName>
    </submittedName>
</protein>